<comment type="subcellular location">
    <subcellularLocation>
        <location evidence="1">Membrane</location>
        <topology evidence="1">Multi-pass membrane protein</topology>
    </subcellularLocation>
</comment>
<evidence type="ECO:0000256" key="1">
    <source>
        <dbReference type="ARBA" id="ARBA00004141"/>
    </source>
</evidence>
<organism evidence="9 10">
    <name type="scientific">Penicillium daleae</name>
    <dbReference type="NCBI Taxonomy" id="63821"/>
    <lineage>
        <taxon>Eukaryota</taxon>
        <taxon>Fungi</taxon>
        <taxon>Dikarya</taxon>
        <taxon>Ascomycota</taxon>
        <taxon>Pezizomycotina</taxon>
        <taxon>Eurotiomycetes</taxon>
        <taxon>Eurotiomycetidae</taxon>
        <taxon>Eurotiales</taxon>
        <taxon>Aspergillaceae</taxon>
        <taxon>Penicillium</taxon>
    </lineage>
</organism>
<protein>
    <recommendedName>
        <fullName evidence="8">Major facilitator superfamily (MFS) profile domain-containing protein</fullName>
    </recommendedName>
</protein>
<evidence type="ECO:0000259" key="8">
    <source>
        <dbReference type="PROSITE" id="PS50850"/>
    </source>
</evidence>
<dbReference type="GO" id="GO:0005886">
    <property type="term" value="C:plasma membrane"/>
    <property type="evidence" value="ECO:0007669"/>
    <property type="project" value="TreeGrafter"/>
</dbReference>
<feature type="transmembrane region" description="Helical" evidence="7">
    <location>
        <begin position="149"/>
        <end position="177"/>
    </location>
</feature>
<evidence type="ECO:0000256" key="4">
    <source>
        <dbReference type="ARBA" id="ARBA00022692"/>
    </source>
</evidence>
<keyword evidence="10" id="KW-1185">Reference proteome</keyword>
<comment type="similarity">
    <text evidence="2">Belongs to the major facilitator superfamily. TCR/Tet family.</text>
</comment>
<dbReference type="RefSeq" id="XP_056771008.1">
    <property type="nucleotide sequence ID" value="XM_056906901.1"/>
</dbReference>
<evidence type="ECO:0000256" key="6">
    <source>
        <dbReference type="ARBA" id="ARBA00023136"/>
    </source>
</evidence>
<dbReference type="PANTHER" id="PTHR23501:SF12">
    <property type="entry name" value="MAJOR FACILITATOR SUPERFAMILY (MFS) PROFILE DOMAIN-CONTAINING PROTEIN-RELATED"/>
    <property type="match status" value="1"/>
</dbReference>
<dbReference type="InterPro" id="IPR011701">
    <property type="entry name" value="MFS"/>
</dbReference>
<keyword evidence="3" id="KW-0813">Transport</keyword>
<dbReference type="SUPFAM" id="SSF103473">
    <property type="entry name" value="MFS general substrate transporter"/>
    <property type="match status" value="1"/>
</dbReference>
<reference evidence="9" key="2">
    <citation type="journal article" date="2023" name="IMA Fungus">
        <title>Comparative genomic study of the Penicillium genus elucidates a diverse pangenome and 15 lateral gene transfer events.</title>
        <authorList>
            <person name="Petersen C."/>
            <person name="Sorensen T."/>
            <person name="Nielsen M.R."/>
            <person name="Sondergaard T.E."/>
            <person name="Sorensen J.L."/>
            <person name="Fitzpatrick D.A."/>
            <person name="Frisvad J.C."/>
            <person name="Nielsen K.L."/>
        </authorList>
    </citation>
    <scope>NUCLEOTIDE SEQUENCE</scope>
    <source>
        <strain evidence="9">IBT 16125</strain>
    </source>
</reference>
<accession>A0AAD6CFK9</accession>
<evidence type="ECO:0000256" key="2">
    <source>
        <dbReference type="ARBA" id="ARBA00007520"/>
    </source>
</evidence>
<feature type="transmembrane region" description="Helical" evidence="7">
    <location>
        <begin position="107"/>
        <end position="128"/>
    </location>
</feature>
<proteinExistence type="inferred from homology"/>
<feature type="transmembrane region" description="Helical" evidence="7">
    <location>
        <begin position="183"/>
        <end position="204"/>
    </location>
</feature>
<feature type="transmembrane region" description="Helical" evidence="7">
    <location>
        <begin position="250"/>
        <end position="268"/>
    </location>
</feature>
<dbReference type="Gene3D" id="1.20.1720.10">
    <property type="entry name" value="Multidrug resistance protein D"/>
    <property type="match status" value="1"/>
</dbReference>
<evidence type="ECO:0000256" key="7">
    <source>
        <dbReference type="SAM" id="Phobius"/>
    </source>
</evidence>
<evidence type="ECO:0000313" key="9">
    <source>
        <dbReference type="EMBL" id="KAJ5461966.1"/>
    </source>
</evidence>
<evidence type="ECO:0000313" key="10">
    <source>
        <dbReference type="Proteomes" id="UP001213681"/>
    </source>
</evidence>
<name>A0AAD6CFK9_9EURO</name>
<feature type="domain" description="Major facilitator superfamily (MFS) profile" evidence="8">
    <location>
        <begin position="78"/>
        <end position="271"/>
    </location>
</feature>
<dbReference type="EMBL" id="JAPVEA010000002">
    <property type="protein sequence ID" value="KAJ5461966.1"/>
    <property type="molecule type" value="Genomic_DNA"/>
</dbReference>
<dbReference type="PROSITE" id="PS50850">
    <property type="entry name" value="MFS"/>
    <property type="match status" value="1"/>
</dbReference>
<dbReference type="Proteomes" id="UP001213681">
    <property type="component" value="Unassembled WGS sequence"/>
</dbReference>
<evidence type="ECO:0000256" key="5">
    <source>
        <dbReference type="ARBA" id="ARBA00022989"/>
    </source>
</evidence>
<sequence>MVSLTMCSSFFAPSRSVLHHFSVPLLSFKLIAKFFCLHFDLPSSGVTRCISSTESPPCSLTVEELTVVDNQNKNTAEVNTNEDVDRVQEDLQSKVSKPLQFGEVEKLSWIGVAFVLSGSATIITWYVLNEIRKSVARPLTVELNYRGKLYAIFSAKWLYLSSVVLFETGSALCGAALTMNVFIVGRAIAGLGGSGMYLGCLNLLSVTTSIQQRPQYIALTGITWGSRTVLGPVVGGAFAQSTHATWRWAFYINLCIGVAFLPIYIAYLPEM</sequence>
<gene>
    <name evidence="9" type="ORF">N7458_003518</name>
</gene>
<dbReference type="InterPro" id="IPR020846">
    <property type="entry name" value="MFS_dom"/>
</dbReference>
<reference evidence="9" key="1">
    <citation type="submission" date="2022-12" db="EMBL/GenBank/DDBJ databases">
        <authorList>
            <person name="Petersen C."/>
        </authorList>
    </citation>
    <scope>NUCLEOTIDE SEQUENCE</scope>
    <source>
        <strain evidence="9">IBT 16125</strain>
    </source>
</reference>
<comment type="caution">
    <text evidence="9">The sequence shown here is derived from an EMBL/GenBank/DDBJ whole genome shotgun (WGS) entry which is preliminary data.</text>
</comment>
<dbReference type="GO" id="GO:0022857">
    <property type="term" value="F:transmembrane transporter activity"/>
    <property type="evidence" value="ECO:0007669"/>
    <property type="project" value="InterPro"/>
</dbReference>
<evidence type="ECO:0000256" key="3">
    <source>
        <dbReference type="ARBA" id="ARBA00022448"/>
    </source>
</evidence>
<keyword evidence="6 7" id="KW-0472">Membrane</keyword>
<dbReference type="GeneID" id="81597144"/>
<dbReference type="InterPro" id="IPR036259">
    <property type="entry name" value="MFS_trans_sf"/>
</dbReference>
<keyword evidence="5 7" id="KW-1133">Transmembrane helix</keyword>
<dbReference type="PANTHER" id="PTHR23501">
    <property type="entry name" value="MAJOR FACILITATOR SUPERFAMILY"/>
    <property type="match status" value="1"/>
</dbReference>
<keyword evidence="4 7" id="KW-0812">Transmembrane</keyword>
<feature type="transmembrane region" description="Helical" evidence="7">
    <location>
        <begin position="216"/>
        <end position="238"/>
    </location>
</feature>
<dbReference type="AlphaFoldDB" id="A0AAD6CFK9"/>
<dbReference type="Pfam" id="PF07690">
    <property type="entry name" value="MFS_1"/>
    <property type="match status" value="1"/>
</dbReference>